<dbReference type="InterPro" id="IPR003594">
    <property type="entry name" value="HATPase_dom"/>
</dbReference>
<dbReference type="NCBIfam" id="TIGR00229">
    <property type="entry name" value="sensory_box"/>
    <property type="match status" value="1"/>
</dbReference>
<dbReference type="Pfam" id="PF00072">
    <property type="entry name" value="Response_reg"/>
    <property type="match status" value="1"/>
</dbReference>
<dbReference type="CDD" id="cd19410">
    <property type="entry name" value="HK9-like_sensor"/>
    <property type="match status" value="1"/>
</dbReference>
<gene>
    <name evidence="14" type="ORF">RRH01S_11_01090</name>
</gene>
<dbReference type="SMART" id="SM00448">
    <property type="entry name" value="REC"/>
    <property type="match status" value="1"/>
</dbReference>
<keyword evidence="7" id="KW-0175">Coiled coil</keyword>
<dbReference type="InterPro" id="IPR000014">
    <property type="entry name" value="PAS"/>
</dbReference>
<dbReference type="GO" id="GO:0009927">
    <property type="term" value="F:histidine phosphotransfer kinase activity"/>
    <property type="evidence" value="ECO:0007669"/>
    <property type="project" value="TreeGrafter"/>
</dbReference>
<dbReference type="Pfam" id="PF13426">
    <property type="entry name" value="PAS_9"/>
    <property type="match status" value="1"/>
</dbReference>
<dbReference type="InterPro" id="IPR001789">
    <property type="entry name" value="Sig_transdc_resp-reg_receiver"/>
</dbReference>
<evidence type="ECO:0000256" key="7">
    <source>
        <dbReference type="SAM" id="Coils"/>
    </source>
</evidence>
<evidence type="ECO:0000313" key="14">
    <source>
        <dbReference type="EMBL" id="GAJ95201.1"/>
    </source>
</evidence>
<dbReference type="Proteomes" id="UP000026941">
    <property type="component" value="Unassembled WGS sequence"/>
</dbReference>
<dbReference type="InterPro" id="IPR000700">
    <property type="entry name" value="PAS-assoc_C"/>
</dbReference>
<reference evidence="14 15" key="1">
    <citation type="submission" date="2014-05" db="EMBL/GenBank/DDBJ databases">
        <title>Whole genome shotgun sequence of Rhizobium rhizogenes NBRC 13257.</title>
        <authorList>
            <person name="Katano-Makiyama Y."/>
            <person name="Hosoyama A."/>
            <person name="Hashimoto M."/>
            <person name="Hosoyama Y."/>
            <person name="Noguchi M."/>
            <person name="Tsuchikane K."/>
            <person name="Kimura A."/>
            <person name="Ohji S."/>
            <person name="Ichikawa N."/>
            <person name="Yamazoe A."/>
            <person name="Fujita N."/>
        </authorList>
    </citation>
    <scope>NUCLEOTIDE SEQUENCE [LARGE SCALE GENOMIC DNA]</scope>
    <source>
        <strain evidence="14 15">NBRC 13257</strain>
    </source>
</reference>
<evidence type="ECO:0000259" key="12">
    <source>
        <dbReference type="PROSITE" id="PS50112"/>
    </source>
</evidence>
<dbReference type="Gene3D" id="3.30.565.10">
    <property type="entry name" value="Histidine kinase-like ATPase, C-terminal domain"/>
    <property type="match status" value="1"/>
</dbReference>
<keyword evidence="4" id="KW-0808">Transferase</keyword>
<dbReference type="AlphaFoldDB" id="A0AA87U5Z5"/>
<name>A0AA87U5Z5_RHIRH</name>
<dbReference type="SUPFAM" id="SSF52172">
    <property type="entry name" value="CheY-like"/>
    <property type="match status" value="1"/>
</dbReference>
<dbReference type="PROSITE" id="PS50109">
    <property type="entry name" value="HIS_KIN"/>
    <property type="match status" value="1"/>
</dbReference>
<dbReference type="InterPro" id="IPR001610">
    <property type="entry name" value="PAC"/>
</dbReference>
<dbReference type="Pfam" id="PF00512">
    <property type="entry name" value="HisKA"/>
    <property type="match status" value="1"/>
</dbReference>
<keyword evidence="5" id="KW-0418">Kinase</keyword>
<dbReference type="Gene3D" id="3.30.450.20">
    <property type="entry name" value="PAS domain"/>
    <property type="match status" value="1"/>
</dbReference>
<dbReference type="SUPFAM" id="SSF55785">
    <property type="entry name" value="PYP-like sensor domain (PAS domain)"/>
    <property type="match status" value="1"/>
</dbReference>
<feature type="transmembrane region" description="Helical" evidence="8">
    <location>
        <begin position="200"/>
        <end position="220"/>
    </location>
</feature>
<feature type="domain" description="Histidine kinase" evidence="10">
    <location>
        <begin position="422"/>
        <end position="639"/>
    </location>
</feature>
<dbReference type="CDD" id="cd00130">
    <property type="entry name" value="PAS"/>
    <property type="match status" value="1"/>
</dbReference>
<dbReference type="Gene3D" id="6.10.340.10">
    <property type="match status" value="1"/>
</dbReference>
<evidence type="ECO:0000256" key="1">
    <source>
        <dbReference type="ARBA" id="ARBA00000085"/>
    </source>
</evidence>
<evidence type="ECO:0000259" key="11">
    <source>
        <dbReference type="PROSITE" id="PS50110"/>
    </source>
</evidence>
<dbReference type="InterPro" id="IPR007891">
    <property type="entry name" value="CHASE3"/>
</dbReference>
<dbReference type="InterPro" id="IPR000595">
    <property type="entry name" value="cNMP-bd_dom"/>
</dbReference>
<keyword evidence="3 6" id="KW-0597">Phosphoprotein</keyword>
<dbReference type="Pfam" id="PF05227">
    <property type="entry name" value="CHASE3"/>
    <property type="match status" value="1"/>
</dbReference>
<dbReference type="PRINTS" id="PR00344">
    <property type="entry name" value="BCTRLSENSOR"/>
</dbReference>
<feature type="domain" description="Response regulatory" evidence="11">
    <location>
        <begin position="663"/>
        <end position="780"/>
    </location>
</feature>
<evidence type="ECO:0000256" key="8">
    <source>
        <dbReference type="SAM" id="Phobius"/>
    </source>
</evidence>
<dbReference type="InterPro" id="IPR036097">
    <property type="entry name" value="HisK_dim/P_sf"/>
</dbReference>
<dbReference type="SUPFAM" id="SSF47384">
    <property type="entry name" value="Homodimeric domain of signal transducing histidine kinase"/>
    <property type="match status" value="1"/>
</dbReference>
<feature type="domain" description="PAC" evidence="13">
    <location>
        <begin position="352"/>
        <end position="404"/>
    </location>
</feature>
<dbReference type="SMART" id="SM00091">
    <property type="entry name" value="PAS"/>
    <property type="match status" value="1"/>
</dbReference>
<feature type="domain" description="Cyclic nucleotide-binding" evidence="9">
    <location>
        <begin position="461"/>
        <end position="536"/>
    </location>
</feature>
<evidence type="ECO:0000256" key="2">
    <source>
        <dbReference type="ARBA" id="ARBA00012438"/>
    </source>
</evidence>
<keyword evidence="8" id="KW-1133">Transmembrane helix</keyword>
<evidence type="ECO:0000256" key="6">
    <source>
        <dbReference type="PROSITE-ProRule" id="PRU00169"/>
    </source>
</evidence>
<evidence type="ECO:0000313" key="15">
    <source>
        <dbReference type="Proteomes" id="UP000026941"/>
    </source>
</evidence>
<feature type="domain" description="PAS" evidence="12">
    <location>
        <begin position="278"/>
        <end position="350"/>
    </location>
</feature>
<dbReference type="PROSITE" id="PS50113">
    <property type="entry name" value="PAC"/>
    <property type="match status" value="1"/>
</dbReference>
<dbReference type="Pfam" id="PF02518">
    <property type="entry name" value="HATPase_c"/>
    <property type="match status" value="1"/>
</dbReference>
<dbReference type="InterPro" id="IPR011006">
    <property type="entry name" value="CheY-like_superfamily"/>
</dbReference>
<dbReference type="EC" id="2.7.13.3" evidence="2"/>
<dbReference type="Gene3D" id="3.40.50.2300">
    <property type="match status" value="1"/>
</dbReference>
<dbReference type="SMART" id="SM00388">
    <property type="entry name" value="HisKA"/>
    <property type="match status" value="1"/>
</dbReference>
<comment type="caution">
    <text evidence="14">The sequence shown here is derived from an EMBL/GenBank/DDBJ whole genome shotgun (WGS) entry which is preliminary data.</text>
</comment>
<dbReference type="PROSITE" id="PS50112">
    <property type="entry name" value="PAS"/>
    <property type="match status" value="1"/>
</dbReference>
<dbReference type="InterPro" id="IPR004358">
    <property type="entry name" value="Sig_transdc_His_kin-like_C"/>
</dbReference>
<dbReference type="SUPFAM" id="SSF55874">
    <property type="entry name" value="ATPase domain of HSP90 chaperone/DNA topoisomerase II/histidine kinase"/>
    <property type="match status" value="1"/>
</dbReference>
<keyword evidence="8" id="KW-0472">Membrane</keyword>
<accession>A0AA87U5Z5</accession>
<dbReference type="PANTHER" id="PTHR43047">
    <property type="entry name" value="TWO-COMPONENT HISTIDINE PROTEIN KINASE"/>
    <property type="match status" value="1"/>
</dbReference>
<evidence type="ECO:0000259" key="13">
    <source>
        <dbReference type="PROSITE" id="PS50113"/>
    </source>
</evidence>
<evidence type="ECO:0000259" key="9">
    <source>
        <dbReference type="PROSITE" id="PS50042"/>
    </source>
</evidence>
<feature type="coiled-coil region" evidence="7">
    <location>
        <begin position="159"/>
        <end position="186"/>
    </location>
</feature>
<evidence type="ECO:0000256" key="4">
    <source>
        <dbReference type="ARBA" id="ARBA00022679"/>
    </source>
</evidence>
<protein>
    <recommendedName>
        <fullName evidence="2">histidine kinase</fullName>
        <ecNumber evidence="2">2.7.13.3</ecNumber>
    </recommendedName>
</protein>
<sequence>MTSGDMTDKTGLSLRFLDQPLARKGVIVIALPLICLLIALGSAFLADRESRRAEDYVRVTFAIQSDILELHALLAEGASGVRGYLLTGDAAFLQPFEKANAELPSVFAAMRPLITDAEQRARLDGMEPLVFQKLAGLNDLLEKGRGSNQSINDDMRRTLVDNKVVLDELRARIQQMREREDALLQERTKQADAIRDRAQWITIIGAIVGLVGCVVAIILMSNGIVRRVASLQKTARLLAMGQPVTSGEHARDELGALSRALQEASLLLKQRENALRESEERFRLLVDGVHDYGIFGLDQQGRVVSWNSGAERIKGYTADEIIGEHFSRFYPQEVRDTLPSQELERAQADGRVEDEGWRVRKDGSRFWANVVVTALHDENGNPRGFSKITRDITDRKRNEEELLAARYKAEQASEARSAFHSRLSHEFRTPLNSILGFAQILEMDLNEPETQASLAQILRAGRHLLSLLDDLLDLARIDAGRMELYIETLDAGEIVGEAVDLARPLAAPRKVGIVVEIDHAAGAAVTIDRRRFLQVLLNLLSNAIKFNREGGTLHVSTRLVDGDMLAIDISDTGFGIAPNKRERLFQPFERLGADSNATSGTGLGLALSQHLMQAMGGKLELGSTGTEGTTFTVFAPAASSSSVIPRIAAESPAPLAGKRELDVVLCVEDNPASLNLIENVMSRYCSAKVIPAMLGGVGLTLAREHQPNLILLDINLPDISGLEVLKSLRADSETRAIPVIVISADATEATRQGALQKGATRFLAKPLDIRQFLQTLDEVMAQ</sequence>
<keyword evidence="8" id="KW-0812">Transmembrane</keyword>
<dbReference type="CDD" id="cd00082">
    <property type="entry name" value="HisKA"/>
    <property type="match status" value="1"/>
</dbReference>
<dbReference type="InterPro" id="IPR003661">
    <property type="entry name" value="HisK_dim/P_dom"/>
</dbReference>
<dbReference type="InterPro" id="IPR036890">
    <property type="entry name" value="HATPase_C_sf"/>
</dbReference>
<dbReference type="InterPro" id="IPR005467">
    <property type="entry name" value="His_kinase_dom"/>
</dbReference>
<dbReference type="Gene3D" id="1.10.287.130">
    <property type="match status" value="1"/>
</dbReference>
<organism evidence="14 15">
    <name type="scientific">Rhizobium rhizogenes NBRC 13257</name>
    <dbReference type="NCBI Taxonomy" id="1220581"/>
    <lineage>
        <taxon>Bacteria</taxon>
        <taxon>Pseudomonadati</taxon>
        <taxon>Pseudomonadota</taxon>
        <taxon>Alphaproteobacteria</taxon>
        <taxon>Hyphomicrobiales</taxon>
        <taxon>Rhizobiaceae</taxon>
        <taxon>Rhizobium/Agrobacterium group</taxon>
        <taxon>Rhizobium</taxon>
    </lineage>
</organism>
<dbReference type="EMBL" id="BAYX01000011">
    <property type="protein sequence ID" value="GAJ95201.1"/>
    <property type="molecule type" value="Genomic_DNA"/>
</dbReference>
<dbReference type="GO" id="GO:0000155">
    <property type="term" value="F:phosphorelay sensor kinase activity"/>
    <property type="evidence" value="ECO:0007669"/>
    <property type="project" value="InterPro"/>
</dbReference>
<evidence type="ECO:0000256" key="3">
    <source>
        <dbReference type="ARBA" id="ARBA00022553"/>
    </source>
</evidence>
<feature type="modified residue" description="4-aspartylphosphate" evidence="6">
    <location>
        <position position="713"/>
    </location>
</feature>
<evidence type="ECO:0000259" key="10">
    <source>
        <dbReference type="PROSITE" id="PS50109"/>
    </source>
</evidence>
<evidence type="ECO:0000256" key="5">
    <source>
        <dbReference type="ARBA" id="ARBA00022777"/>
    </source>
</evidence>
<comment type="catalytic activity">
    <reaction evidence="1">
        <text>ATP + protein L-histidine = ADP + protein N-phospho-L-histidine.</text>
        <dbReference type="EC" id="2.7.13.3"/>
    </reaction>
</comment>
<dbReference type="SMART" id="SM00086">
    <property type="entry name" value="PAC"/>
    <property type="match status" value="1"/>
</dbReference>
<dbReference type="PROSITE" id="PS50042">
    <property type="entry name" value="CNMP_BINDING_3"/>
    <property type="match status" value="1"/>
</dbReference>
<proteinExistence type="predicted"/>
<dbReference type="SMART" id="SM00387">
    <property type="entry name" value="HATPase_c"/>
    <property type="match status" value="1"/>
</dbReference>
<dbReference type="GO" id="GO:0005886">
    <property type="term" value="C:plasma membrane"/>
    <property type="evidence" value="ECO:0007669"/>
    <property type="project" value="TreeGrafter"/>
</dbReference>
<feature type="transmembrane region" description="Helical" evidence="8">
    <location>
        <begin position="25"/>
        <end position="46"/>
    </location>
</feature>
<dbReference type="InterPro" id="IPR035965">
    <property type="entry name" value="PAS-like_dom_sf"/>
</dbReference>
<dbReference type="PANTHER" id="PTHR43047:SF72">
    <property type="entry name" value="OSMOSENSING HISTIDINE PROTEIN KINASE SLN1"/>
    <property type="match status" value="1"/>
</dbReference>
<dbReference type="PROSITE" id="PS50110">
    <property type="entry name" value="RESPONSE_REGULATORY"/>
    <property type="match status" value="1"/>
</dbReference>